<dbReference type="EMBL" id="OR887735">
    <property type="protein sequence ID" value="WZH56814.1"/>
    <property type="molecule type" value="Genomic_RNA"/>
</dbReference>
<evidence type="ECO:0000313" key="7">
    <source>
        <dbReference type="EMBL" id="WZH56834.1"/>
    </source>
</evidence>
<evidence type="ECO:0000313" key="5">
    <source>
        <dbReference type="EMBL" id="WZH56814.1"/>
    </source>
</evidence>
<keyword evidence="3" id="KW-0946">Virion</keyword>
<gene>
    <name evidence="5" type="primary">ORF6</name>
</gene>
<accession>A0AAU6RW07</accession>
<comment type="subcellular location">
    <subcellularLocation>
        <location evidence="1">Virion</location>
    </subcellularLocation>
</comment>
<organism evidence="5">
    <name type="scientific">Pyrus virus A</name>
    <dbReference type="NCBI Taxonomy" id="3139198"/>
    <lineage>
        <taxon>Viruses</taxon>
        <taxon>Riboviria</taxon>
        <taxon>Orthornavirae</taxon>
        <taxon>Kitrinoviricota</taxon>
        <taxon>Alsuviricetes</taxon>
        <taxon>Martellivirales</taxon>
        <taxon>Closteroviridae</taxon>
        <taxon>Velarivirus</taxon>
        <taxon>Velarivirus gembloutense</taxon>
    </lineage>
</organism>
<name>A0AAU6RW07_9CLOS</name>
<evidence type="ECO:0000256" key="2">
    <source>
        <dbReference type="ARBA" id="ARBA00022561"/>
    </source>
</evidence>
<dbReference type="EMBL" id="OR887737">
    <property type="protein sequence ID" value="WZH56834.1"/>
    <property type="molecule type" value="Genomic_RNA"/>
</dbReference>
<evidence type="ECO:0000313" key="6">
    <source>
        <dbReference type="EMBL" id="WZH56824.1"/>
    </source>
</evidence>
<evidence type="ECO:0000256" key="3">
    <source>
        <dbReference type="ARBA" id="ARBA00022844"/>
    </source>
</evidence>
<dbReference type="EMBL" id="OR887736">
    <property type="protein sequence ID" value="WZH56824.1"/>
    <property type="molecule type" value="Genomic_RNA"/>
</dbReference>
<protein>
    <submittedName>
        <fullName evidence="5">Coat protein</fullName>
    </submittedName>
</protein>
<evidence type="ECO:0000256" key="4">
    <source>
        <dbReference type="SAM" id="MobiDB-lite"/>
    </source>
</evidence>
<feature type="region of interest" description="Disordered" evidence="4">
    <location>
        <begin position="94"/>
        <end position="141"/>
    </location>
</feature>
<feature type="compositionally biased region" description="Basic and acidic residues" evidence="4">
    <location>
        <begin position="95"/>
        <end position="121"/>
    </location>
</feature>
<dbReference type="GO" id="GO:0019028">
    <property type="term" value="C:viral capsid"/>
    <property type="evidence" value="ECO:0007669"/>
    <property type="project" value="UniProtKB-KW"/>
</dbReference>
<dbReference type="InterPro" id="IPR002679">
    <property type="entry name" value="Closter_coat"/>
</dbReference>
<proteinExistence type="predicted"/>
<evidence type="ECO:0000256" key="1">
    <source>
        <dbReference type="ARBA" id="ARBA00004328"/>
    </source>
</evidence>
<reference evidence="5" key="1">
    <citation type="submission" date="2023-11" db="EMBL/GenBank/DDBJ databases">
        <authorList>
            <person name="Fontdevila Pareta N."/>
            <person name="Massart S."/>
            <person name="Lateur M."/>
            <person name="Steyer S."/>
        </authorList>
    </citation>
    <scope>NUCLEOTIDE SEQUENCE</scope>
    <source>
        <strain evidence="5">224-BE</strain>
        <strain evidence="6">621-BE</strain>
        <strain evidence="7">626-BE</strain>
    </source>
</reference>
<keyword evidence="2 5" id="KW-0167">Capsid protein</keyword>
<dbReference type="Pfam" id="PF01785">
    <property type="entry name" value="Closter_coat"/>
    <property type="match status" value="1"/>
</dbReference>
<sequence length="342" mass="38063">MTSTAVEVETLFKRISDNRAKYAREKTVFGPNTSQEVKDLILNYENDINTYITLALKLSGDDLEKYAKLDVPVVTPSDIKERVSHFQTEAANKLSAEKVKPLKEKNVNDGTDSHDTEHHDVGGGSGSGRGNTRKSRFDPSSLSFAESTEINVQAANELTPNQIEKFQDILYDYFKFGVFKLKESEEISKSNWGAALASYYASLYEQSTSRENANNSNLINTFRIDGAEYHWDRAAVVRAVQSHFSGEGVQNAERRYARAKFNEIQQVISNSGHKPSQRLAAQWGVAGSYRTEIGDFIPMHKSNGSVNNQTAQMAATEYATDKGGESTSIVHTSQILGKRRRG</sequence>